<gene>
    <name evidence="2" type="ORF">TIFTF001_024112</name>
</gene>
<protein>
    <recommendedName>
        <fullName evidence="4">Small auxin up regulated protein</fullName>
    </recommendedName>
</protein>
<dbReference type="PANTHER" id="PTHR31374:SF30">
    <property type="entry name" value="SAUR-LIKE AUXIN-RESPONSIVE FAMILY PROTEIN"/>
    <property type="match status" value="1"/>
</dbReference>
<dbReference type="Pfam" id="PF02519">
    <property type="entry name" value="Auxin_inducible"/>
    <property type="match status" value="1"/>
</dbReference>
<organism evidence="2 3">
    <name type="scientific">Ficus carica</name>
    <name type="common">Common fig</name>
    <dbReference type="NCBI Taxonomy" id="3494"/>
    <lineage>
        <taxon>Eukaryota</taxon>
        <taxon>Viridiplantae</taxon>
        <taxon>Streptophyta</taxon>
        <taxon>Embryophyta</taxon>
        <taxon>Tracheophyta</taxon>
        <taxon>Spermatophyta</taxon>
        <taxon>Magnoliopsida</taxon>
        <taxon>eudicotyledons</taxon>
        <taxon>Gunneridae</taxon>
        <taxon>Pentapetalae</taxon>
        <taxon>rosids</taxon>
        <taxon>fabids</taxon>
        <taxon>Rosales</taxon>
        <taxon>Moraceae</taxon>
        <taxon>Ficeae</taxon>
        <taxon>Ficus</taxon>
    </lineage>
</organism>
<keyword evidence="3" id="KW-1185">Reference proteome</keyword>
<dbReference type="Proteomes" id="UP001187192">
    <property type="component" value="Unassembled WGS sequence"/>
</dbReference>
<evidence type="ECO:0000313" key="3">
    <source>
        <dbReference type="Proteomes" id="UP001187192"/>
    </source>
</evidence>
<dbReference type="PANTHER" id="PTHR31374">
    <property type="entry name" value="AUXIN-INDUCED PROTEIN-LIKE-RELATED"/>
    <property type="match status" value="1"/>
</dbReference>
<dbReference type="InterPro" id="IPR003676">
    <property type="entry name" value="SAUR_fam"/>
</dbReference>
<evidence type="ECO:0000256" key="1">
    <source>
        <dbReference type="ARBA" id="ARBA00006974"/>
    </source>
</evidence>
<dbReference type="EMBL" id="BTGU01000054">
    <property type="protein sequence ID" value="GMN54983.1"/>
    <property type="molecule type" value="Genomic_DNA"/>
</dbReference>
<name>A0AA88DD22_FICCA</name>
<dbReference type="AlphaFoldDB" id="A0AA88DD22"/>
<sequence length="97" mass="10976">MGKKLIPYVRLSNAETTGRSSRSEKIRKGYVPVLVGREDHDVEKLWLPTKLIGHPSIVALLDSSADEFGYTQQGLLKISHDIDLFKRMVKIISRNNV</sequence>
<proteinExistence type="inferred from homology"/>
<comment type="caution">
    <text evidence="2">The sequence shown here is derived from an EMBL/GenBank/DDBJ whole genome shotgun (WGS) entry which is preliminary data.</text>
</comment>
<evidence type="ECO:0000313" key="2">
    <source>
        <dbReference type="EMBL" id="GMN54983.1"/>
    </source>
</evidence>
<comment type="similarity">
    <text evidence="1">Belongs to the ARG7 family.</text>
</comment>
<evidence type="ECO:0008006" key="4">
    <source>
        <dbReference type="Google" id="ProtNLM"/>
    </source>
</evidence>
<accession>A0AA88DD22</accession>
<reference evidence="2" key="1">
    <citation type="submission" date="2023-07" db="EMBL/GenBank/DDBJ databases">
        <title>draft genome sequence of fig (Ficus carica).</title>
        <authorList>
            <person name="Takahashi T."/>
            <person name="Nishimura K."/>
        </authorList>
    </citation>
    <scope>NUCLEOTIDE SEQUENCE</scope>
</reference>
<dbReference type="GO" id="GO:0009733">
    <property type="term" value="P:response to auxin"/>
    <property type="evidence" value="ECO:0007669"/>
    <property type="project" value="InterPro"/>
</dbReference>